<sequence>MSFAFLRPMDESDLLWVNAAEIQAYEFPWSEDGFLKALDDGLCYVFCDLDEEPLGYACFITVLDELHLLNFCVIPDFHGQGIGQAAMLALLEQFAESKYAVVLLEVRESNDAAIHLYEKIGFKVDGKRPNYYRTQTGREHAILMSYRFEV</sequence>
<evidence type="ECO:0000256" key="5">
    <source>
        <dbReference type="RuleBase" id="RU363094"/>
    </source>
</evidence>
<evidence type="ECO:0000259" key="6">
    <source>
        <dbReference type="PROSITE" id="PS51186"/>
    </source>
</evidence>
<name>A0A6F8PLI4_9GAMM</name>
<keyword evidence="2 5" id="KW-0963">Cytoplasm</keyword>
<dbReference type="PANTHER" id="PTHR43420:SF12">
    <property type="entry name" value="N-ACETYLTRANSFERASE DOMAIN-CONTAINING PROTEIN"/>
    <property type="match status" value="1"/>
</dbReference>
<evidence type="ECO:0000256" key="3">
    <source>
        <dbReference type="ARBA" id="ARBA00022679"/>
    </source>
</evidence>
<comment type="catalytic activity">
    <reaction evidence="5">
        <text>N-terminal L-alanyl-[ribosomal protein bS18] + acetyl-CoA = N-terminal N(alpha)-acetyl-L-alanyl-[ribosomal protein bS18] + CoA + H(+)</text>
        <dbReference type="Rhea" id="RHEA:43756"/>
        <dbReference type="Rhea" id="RHEA-COMP:10676"/>
        <dbReference type="Rhea" id="RHEA-COMP:10677"/>
        <dbReference type="ChEBI" id="CHEBI:15378"/>
        <dbReference type="ChEBI" id="CHEBI:57287"/>
        <dbReference type="ChEBI" id="CHEBI:57288"/>
        <dbReference type="ChEBI" id="CHEBI:64718"/>
        <dbReference type="ChEBI" id="CHEBI:83683"/>
        <dbReference type="EC" id="2.3.1.266"/>
    </reaction>
</comment>
<dbReference type="InterPro" id="IPR006464">
    <property type="entry name" value="AcTrfase_RimI/Ard1"/>
</dbReference>
<dbReference type="Pfam" id="PF00583">
    <property type="entry name" value="Acetyltransf_1"/>
    <property type="match status" value="1"/>
</dbReference>
<evidence type="ECO:0000256" key="4">
    <source>
        <dbReference type="ARBA" id="ARBA00023315"/>
    </source>
</evidence>
<organism evidence="7 8">
    <name type="scientific">Thiosulfativibrio zosterae</name>
    <dbReference type="NCBI Taxonomy" id="2675053"/>
    <lineage>
        <taxon>Bacteria</taxon>
        <taxon>Pseudomonadati</taxon>
        <taxon>Pseudomonadota</taxon>
        <taxon>Gammaproteobacteria</taxon>
        <taxon>Thiotrichales</taxon>
        <taxon>Piscirickettsiaceae</taxon>
        <taxon>Thiosulfativibrio</taxon>
    </lineage>
</organism>
<dbReference type="InterPro" id="IPR016181">
    <property type="entry name" value="Acyl_CoA_acyltransferase"/>
</dbReference>
<dbReference type="Proteomes" id="UP000501466">
    <property type="component" value="Chromosome"/>
</dbReference>
<dbReference type="CDD" id="cd04301">
    <property type="entry name" value="NAT_SF"/>
    <property type="match status" value="1"/>
</dbReference>
<dbReference type="GO" id="GO:0008999">
    <property type="term" value="F:protein-N-terminal-alanine acetyltransferase activity"/>
    <property type="evidence" value="ECO:0007669"/>
    <property type="project" value="UniProtKB-EC"/>
</dbReference>
<accession>A0A6F8PLI4</accession>
<dbReference type="RefSeq" id="WP_173290812.1">
    <property type="nucleotide sequence ID" value="NZ_AP021888.1"/>
</dbReference>
<comment type="function">
    <text evidence="5">Acetylates the N-terminal alanine of ribosomal protein bS18.</text>
</comment>
<feature type="domain" description="N-acetyltransferase" evidence="6">
    <location>
        <begin position="4"/>
        <end position="149"/>
    </location>
</feature>
<gene>
    <name evidence="7" type="ORF">THMIRHAT_07080</name>
</gene>
<dbReference type="NCBIfam" id="TIGR01575">
    <property type="entry name" value="rimI"/>
    <property type="match status" value="1"/>
</dbReference>
<dbReference type="Gene3D" id="3.40.630.30">
    <property type="match status" value="1"/>
</dbReference>
<keyword evidence="8" id="KW-1185">Reference proteome</keyword>
<dbReference type="PROSITE" id="PS51186">
    <property type="entry name" value="GNAT"/>
    <property type="match status" value="1"/>
</dbReference>
<dbReference type="InterPro" id="IPR000182">
    <property type="entry name" value="GNAT_dom"/>
</dbReference>
<evidence type="ECO:0000256" key="1">
    <source>
        <dbReference type="ARBA" id="ARBA00005395"/>
    </source>
</evidence>
<evidence type="ECO:0000256" key="2">
    <source>
        <dbReference type="ARBA" id="ARBA00022490"/>
    </source>
</evidence>
<protein>
    <recommendedName>
        <fullName evidence="5">[Ribosomal protein bS18]-alanine N-acetyltransferase</fullName>
        <ecNumber evidence="5">2.3.1.266</ecNumber>
    </recommendedName>
</protein>
<comment type="similarity">
    <text evidence="1 5">Belongs to the acetyltransferase family. RimI subfamily.</text>
</comment>
<dbReference type="EC" id="2.3.1.266" evidence="5"/>
<dbReference type="EMBL" id="AP021888">
    <property type="protein sequence ID" value="BBP42962.1"/>
    <property type="molecule type" value="Genomic_DNA"/>
</dbReference>
<dbReference type="AlphaFoldDB" id="A0A6F8PLI4"/>
<evidence type="ECO:0000313" key="7">
    <source>
        <dbReference type="EMBL" id="BBP42962.1"/>
    </source>
</evidence>
<reference evidence="8" key="1">
    <citation type="submission" date="2019-11" db="EMBL/GenBank/DDBJ databases">
        <title>Isolation and characterization of two novel species in the genus Thiomicrorhabdus.</title>
        <authorList>
            <person name="Mochizuki J."/>
            <person name="Kojima H."/>
            <person name="Fukui M."/>
        </authorList>
    </citation>
    <scope>NUCLEOTIDE SEQUENCE [LARGE SCALE GENOMIC DNA]</scope>
    <source>
        <strain evidence="8">AkT22</strain>
    </source>
</reference>
<dbReference type="PANTHER" id="PTHR43420">
    <property type="entry name" value="ACETYLTRANSFERASE"/>
    <property type="match status" value="1"/>
</dbReference>
<dbReference type="SUPFAM" id="SSF55729">
    <property type="entry name" value="Acyl-CoA N-acyltransferases (Nat)"/>
    <property type="match status" value="1"/>
</dbReference>
<comment type="subcellular location">
    <subcellularLocation>
        <location evidence="5">Cytoplasm</location>
    </subcellularLocation>
</comment>
<evidence type="ECO:0000313" key="8">
    <source>
        <dbReference type="Proteomes" id="UP000501466"/>
    </source>
</evidence>
<dbReference type="KEGG" id="tzo:THMIRHAT_07080"/>
<keyword evidence="3 7" id="KW-0808">Transferase</keyword>
<proteinExistence type="inferred from homology"/>
<dbReference type="GO" id="GO:0005737">
    <property type="term" value="C:cytoplasm"/>
    <property type="evidence" value="ECO:0007669"/>
    <property type="project" value="UniProtKB-SubCell"/>
</dbReference>
<dbReference type="InterPro" id="IPR050680">
    <property type="entry name" value="YpeA/RimI_acetyltransf"/>
</dbReference>
<keyword evidence="4" id="KW-0012">Acyltransferase</keyword>